<dbReference type="EMBL" id="JAQIZT010000002">
    <property type="protein sequence ID" value="KAJ7008187.1"/>
    <property type="molecule type" value="Genomic_DNA"/>
</dbReference>
<comment type="caution">
    <text evidence="1">The sequence shown here is derived from an EMBL/GenBank/DDBJ whole genome shotgun (WGS) entry which is preliminary data.</text>
</comment>
<proteinExistence type="predicted"/>
<reference evidence="1" key="1">
    <citation type="journal article" date="2023" name="Mol. Ecol. Resour.">
        <title>Chromosome-level genome assembly of a triploid poplar Populus alba 'Berolinensis'.</title>
        <authorList>
            <person name="Chen S."/>
            <person name="Yu Y."/>
            <person name="Wang X."/>
            <person name="Wang S."/>
            <person name="Zhang T."/>
            <person name="Zhou Y."/>
            <person name="He R."/>
            <person name="Meng N."/>
            <person name="Wang Y."/>
            <person name="Liu W."/>
            <person name="Liu Z."/>
            <person name="Liu J."/>
            <person name="Guo Q."/>
            <person name="Huang H."/>
            <person name="Sederoff R.R."/>
            <person name="Wang G."/>
            <person name="Qu G."/>
            <person name="Chen S."/>
        </authorList>
    </citation>
    <scope>NUCLEOTIDE SEQUENCE</scope>
    <source>
        <strain evidence="1">SC-2020</strain>
    </source>
</reference>
<gene>
    <name evidence="1" type="ORF">NC653_007020</name>
</gene>
<dbReference type="AlphaFoldDB" id="A0AAD6RHB0"/>
<organism evidence="1 2">
    <name type="scientific">Populus alba x Populus x berolinensis</name>
    <dbReference type="NCBI Taxonomy" id="444605"/>
    <lineage>
        <taxon>Eukaryota</taxon>
        <taxon>Viridiplantae</taxon>
        <taxon>Streptophyta</taxon>
        <taxon>Embryophyta</taxon>
        <taxon>Tracheophyta</taxon>
        <taxon>Spermatophyta</taxon>
        <taxon>Magnoliopsida</taxon>
        <taxon>eudicotyledons</taxon>
        <taxon>Gunneridae</taxon>
        <taxon>Pentapetalae</taxon>
        <taxon>rosids</taxon>
        <taxon>fabids</taxon>
        <taxon>Malpighiales</taxon>
        <taxon>Salicaceae</taxon>
        <taxon>Saliceae</taxon>
        <taxon>Populus</taxon>
    </lineage>
</organism>
<sequence>MVGSGNKRKRLLVRNASDVICFESERI</sequence>
<evidence type="ECO:0000313" key="2">
    <source>
        <dbReference type="Proteomes" id="UP001164929"/>
    </source>
</evidence>
<accession>A0AAD6RHB0</accession>
<protein>
    <submittedName>
        <fullName evidence="1">Uncharacterized protein</fullName>
    </submittedName>
</protein>
<keyword evidence="2" id="KW-1185">Reference proteome</keyword>
<name>A0AAD6RHB0_9ROSI</name>
<dbReference type="Proteomes" id="UP001164929">
    <property type="component" value="Chromosome 2"/>
</dbReference>
<evidence type="ECO:0000313" key="1">
    <source>
        <dbReference type="EMBL" id="KAJ7008187.1"/>
    </source>
</evidence>